<organism evidence="3 4">
    <name type="scientific">Peltaster fructicola</name>
    <dbReference type="NCBI Taxonomy" id="286661"/>
    <lineage>
        <taxon>Eukaryota</taxon>
        <taxon>Fungi</taxon>
        <taxon>Dikarya</taxon>
        <taxon>Ascomycota</taxon>
        <taxon>Pezizomycotina</taxon>
        <taxon>Dothideomycetes</taxon>
        <taxon>Dothideomycetes incertae sedis</taxon>
        <taxon>Peltaster</taxon>
    </lineage>
</organism>
<feature type="transmembrane region" description="Helical" evidence="2">
    <location>
        <begin position="54"/>
        <end position="77"/>
    </location>
</feature>
<proteinExistence type="predicted"/>
<gene>
    <name evidence="3" type="ORF">AMS68_004438</name>
</gene>
<keyword evidence="2" id="KW-0812">Transmembrane</keyword>
<feature type="transmembrane region" description="Helical" evidence="2">
    <location>
        <begin position="83"/>
        <end position="106"/>
    </location>
</feature>
<evidence type="ECO:0000313" key="4">
    <source>
        <dbReference type="Proteomes" id="UP000503462"/>
    </source>
</evidence>
<reference evidence="3 4" key="1">
    <citation type="journal article" date="2016" name="Sci. Rep.">
        <title>Peltaster fructicola genome reveals evolution from an invasive phytopathogen to an ectophytic parasite.</title>
        <authorList>
            <person name="Xu C."/>
            <person name="Chen H."/>
            <person name="Gleason M.L."/>
            <person name="Xu J.R."/>
            <person name="Liu H."/>
            <person name="Zhang R."/>
            <person name="Sun G."/>
        </authorList>
    </citation>
    <scope>NUCLEOTIDE SEQUENCE [LARGE SCALE GENOMIC DNA]</scope>
    <source>
        <strain evidence="3 4">LNHT1506</strain>
    </source>
</reference>
<evidence type="ECO:0000313" key="3">
    <source>
        <dbReference type="EMBL" id="QIW98920.1"/>
    </source>
</evidence>
<name>A0A6H0XW82_9PEZI</name>
<dbReference type="OrthoDB" id="4143071at2759"/>
<dbReference type="AlphaFoldDB" id="A0A6H0XW82"/>
<keyword evidence="2" id="KW-0472">Membrane</keyword>
<dbReference type="Proteomes" id="UP000503462">
    <property type="component" value="Chromosome 3"/>
</dbReference>
<keyword evidence="4" id="KW-1185">Reference proteome</keyword>
<feature type="region of interest" description="Disordered" evidence="1">
    <location>
        <begin position="1"/>
        <end position="30"/>
    </location>
</feature>
<sequence>MAIQEEHELDEYQDGDQQFPPPQEREDDDSKDQHASYYLNIKAHWGLPRLVETIIFYNFAILGWGCLIAAAAIAPYLRTNSVPFIVTITLGFVFHWSAWFQTAFAMFQRASWRREETLVERVQFLFFAIRLQRLMIVSTSNSGELPLILPQPTAVICLVTFIQAYARRHEFHMITYWLLFLLMFIVNTVFAVMNAYNNITWEADRLWFNDNVDGIPKVIVAILGV</sequence>
<evidence type="ECO:0000256" key="1">
    <source>
        <dbReference type="SAM" id="MobiDB-lite"/>
    </source>
</evidence>
<keyword evidence="2" id="KW-1133">Transmembrane helix</keyword>
<evidence type="ECO:0000256" key="2">
    <source>
        <dbReference type="SAM" id="Phobius"/>
    </source>
</evidence>
<accession>A0A6H0XW82</accession>
<dbReference type="EMBL" id="CP051141">
    <property type="protein sequence ID" value="QIW98920.1"/>
    <property type="molecule type" value="Genomic_DNA"/>
</dbReference>
<feature type="transmembrane region" description="Helical" evidence="2">
    <location>
        <begin position="173"/>
        <end position="196"/>
    </location>
</feature>
<protein>
    <submittedName>
        <fullName evidence="3">Uncharacterized protein</fullName>
    </submittedName>
</protein>